<comment type="caution">
    <text evidence="3">The sequence shown here is derived from an EMBL/GenBank/DDBJ whole genome shotgun (WGS) entry which is preliminary data.</text>
</comment>
<sequence>MLILSTDGETFENNTLRDSPNTGTSAVNITADNVTFINGVGGIVQADQDEGFTVSGANTTIRNLVGGIVRTTVREPLLDAIGTSGAILFENFGERTGRLLFSPEADTLLEAGTVNIVLEANGAVDAGAVSIGMNGGDDMATFDFATLTVNYVNEARAAQAPDAALTRALIGGGAGNDTFTIDNLDGSFDFFRVDGVEDLVLAASDGAIVDTVIDGNTSDFQASARLAIGLNVNATIQNVDFDNITVQSLTSAFVNVGIGTLTADSGDNAITLSGSTTVSGAVNLGDGNDSVIIQTGAAIGAAVNGGDGADTLTGGDFADILIGGAGNDIITGGGGADTLTGGLGDDTFIGTLAQLAQDTITDFSDGDVLQISDAFTVVETTGEESLTATISGGAQFVLNVAGDYAGSGFIASGQASGTTRIQELADLIALSEGNAVAGGGITAQGAVVDNFLSSTTSADFQVTVQPADANAGFDNSLGVYEIRGDGSLGDVRILVGNVKDGGSFAVEDLDAGSRLGFFIVQDGANSLTPGQTSSTALGLDIVGGTAILTDGGTAIAGATIFLSHDSDLNIDNQQHALTGAENDGSGRVNFAFEDLLRSGASDDDFQDVVFVVEPIIAGIPVIG</sequence>
<dbReference type="RefSeq" id="WP_218443840.1">
    <property type="nucleotide sequence ID" value="NZ_JAGSPA010000001.1"/>
</dbReference>
<evidence type="ECO:0000313" key="4">
    <source>
        <dbReference type="Proteomes" id="UP000722336"/>
    </source>
</evidence>
<dbReference type="Pfam" id="PF13448">
    <property type="entry name" value="DUF4114"/>
    <property type="match status" value="1"/>
</dbReference>
<gene>
    <name evidence="3" type="ORF">KCG44_01790</name>
</gene>
<accession>A0ABS6SC77</accession>
<name>A0ABS6SC77_9SPHN</name>
<reference evidence="3 4" key="1">
    <citation type="submission" date="2021-04" db="EMBL/GenBank/DDBJ databases">
        <authorList>
            <person name="Pira H."/>
            <person name="Risdian C."/>
            <person name="Wink J."/>
        </authorList>
    </citation>
    <scope>NUCLEOTIDE SEQUENCE [LARGE SCALE GENOMIC DNA]</scope>
    <source>
        <strain evidence="3 4">WHA3</strain>
    </source>
</reference>
<dbReference type="InterPro" id="IPR025193">
    <property type="entry name" value="DUF4114"/>
</dbReference>
<proteinExistence type="predicted"/>
<keyword evidence="4" id="KW-1185">Reference proteome</keyword>
<protein>
    <submittedName>
        <fullName evidence="3">Calcium-binding protein</fullName>
    </submittedName>
</protein>
<evidence type="ECO:0000259" key="2">
    <source>
        <dbReference type="Pfam" id="PF13448"/>
    </source>
</evidence>
<feature type="compositionally biased region" description="Polar residues" evidence="1">
    <location>
        <begin position="7"/>
        <end position="23"/>
    </location>
</feature>
<dbReference type="PROSITE" id="PS00330">
    <property type="entry name" value="HEMOLYSIN_CALCIUM"/>
    <property type="match status" value="2"/>
</dbReference>
<dbReference type="InterPro" id="IPR018511">
    <property type="entry name" value="Hemolysin-typ_Ca-bd_CS"/>
</dbReference>
<dbReference type="EMBL" id="JAGSPA010000001">
    <property type="protein sequence ID" value="MBV7255511.1"/>
    <property type="molecule type" value="Genomic_DNA"/>
</dbReference>
<dbReference type="Pfam" id="PF00353">
    <property type="entry name" value="HemolysinCabind"/>
    <property type="match status" value="1"/>
</dbReference>
<dbReference type="Proteomes" id="UP000722336">
    <property type="component" value="Unassembled WGS sequence"/>
</dbReference>
<feature type="region of interest" description="Disordered" evidence="1">
    <location>
        <begin position="1"/>
        <end position="23"/>
    </location>
</feature>
<feature type="domain" description="DUF4114" evidence="2">
    <location>
        <begin position="510"/>
        <end position="613"/>
    </location>
</feature>
<dbReference type="InterPro" id="IPR001343">
    <property type="entry name" value="Hemolysn_Ca-bd"/>
</dbReference>
<evidence type="ECO:0000313" key="3">
    <source>
        <dbReference type="EMBL" id="MBV7255511.1"/>
    </source>
</evidence>
<organism evidence="3 4">
    <name type="scientific">Pacificimonas pallii</name>
    <dbReference type="NCBI Taxonomy" id="2827236"/>
    <lineage>
        <taxon>Bacteria</taxon>
        <taxon>Pseudomonadati</taxon>
        <taxon>Pseudomonadota</taxon>
        <taxon>Alphaproteobacteria</taxon>
        <taxon>Sphingomonadales</taxon>
        <taxon>Sphingosinicellaceae</taxon>
        <taxon>Pacificimonas</taxon>
    </lineage>
</organism>
<evidence type="ECO:0000256" key="1">
    <source>
        <dbReference type="SAM" id="MobiDB-lite"/>
    </source>
</evidence>